<dbReference type="EMBL" id="JADKFW010000021">
    <property type="protein sequence ID" value="MBK9719517.1"/>
    <property type="molecule type" value="Genomic_DNA"/>
</dbReference>
<keyword evidence="1" id="KW-0812">Transmembrane</keyword>
<sequence>MNQENKTYFDELKLRLKNNKTISISVLGMIGVSLLWWPLDIGSKFFQRKRRILM</sequence>
<feature type="transmembrane region" description="Helical" evidence="1">
    <location>
        <begin position="21"/>
        <end position="39"/>
    </location>
</feature>
<gene>
    <name evidence="2" type="ORF">IPO85_18770</name>
</gene>
<accession>A0A9D7XJ87</accession>
<keyword evidence="1" id="KW-1133">Transmembrane helix</keyword>
<name>A0A9D7XJ87_9BACT</name>
<proteinExistence type="predicted"/>
<reference evidence="2 3" key="1">
    <citation type="submission" date="2020-10" db="EMBL/GenBank/DDBJ databases">
        <title>Connecting structure to function with the recovery of over 1000 high-quality activated sludge metagenome-assembled genomes encoding full-length rRNA genes using long-read sequencing.</title>
        <authorList>
            <person name="Singleton C.M."/>
            <person name="Petriglieri F."/>
            <person name="Kristensen J.M."/>
            <person name="Kirkegaard R.H."/>
            <person name="Michaelsen T.Y."/>
            <person name="Andersen M.H."/>
            <person name="Karst S.M."/>
            <person name="Dueholm M.S."/>
            <person name="Nielsen P.H."/>
            <person name="Albertsen M."/>
        </authorList>
    </citation>
    <scope>NUCLEOTIDE SEQUENCE [LARGE SCALE GENOMIC DNA]</scope>
    <source>
        <strain evidence="2">Ribe_18-Q3-R11-54_BAT3C.373</strain>
    </source>
</reference>
<keyword evidence="1" id="KW-0472">Membrane</keyword>
<evidence type="ECO:0000313" key="3">
    <source>
        <dbReference type="Proteomes" id="UP000808349"/>
    </source>
</evidence>
<protein>
    <submittedName>
        <fullName evidence="2">Uncharacterized protein</fullName>
    </submittedName>
</protein>
<dbReference type="Proteomes" id="UP000808349">
    <property type="component" value="Unassembled WGS sequence"/>
</dbReference>
<dbReference type="AlphaFoldDB" id="A0A9D7XJ87"/>
<organism evidence="2 3">
    <name type="scientific">Candidatus Defluviibacterium haderslevense</name>
    <dbReference type="NCBI Taxonomy" id="2981993"/>
    <lineage>
        <taxon>Bacteria</taxon>
        <taxon>Pseudomonadati</taxon>
        <taxon>Bacteroidota</taxon>
        <taxon>Saprospiria</taxon>
        <taxon>Saprospirales</taxon>
        <taxon>Saprospiraceae</taxon>
        <taxon>Candidatus Defluviibacterium</taxon>
    </lineage>
</organism>
<evidence type="ECO:0000256" key="1">
    <source>
        <dbReference type="SAM" id="Phobius"/>
    </source>
</evidence>
<evidence type="ECO:0000313" key="2">
    <source>
        <dbReference type="EMBL" id="MBK9719517.1"/>
    </source>
</evidence>
<comment type="caution">
    <text evidence="2">The sequence shown here is derived from an EMBL/GenBank/DDBJ whole genome shotgun (WGS) entry which is preliminary data.</text>
</comment>